<feature type="signal peptide" evidence="1">
    <location>
        <begin position="1"/>
        <end position="16"/>
    </location>
</feature>
<feature type="domain" description="MAM" evidence="2">
    <location>
        <begin position="183"/>
        <end position="329"/>
    </location>
</feature>
<dbReference type="AlphaFoldDB" id="A0A0P7WRI7"/>
<proteinExistence type="predicted"/>
<evidence type="ECO:0000313" key="4">
    <source>
        <dbReference type="Proteomes" id="UP000034805"/>
    </source>
</evidence>
<dbReference type="SMART" id="SM00137">
    <property type="entry name" value="MAM"/>
    <property type="match status" value="2"/>
</dbReference>
<feature type="domain" description="MAM" evidence="2">
    <location>
        <begin position="21"/>
        <end position="181"/>
    </location>
</feature>
<keyword evidence="1" id="KW-0732">Signal</keyword>
<dbReference type="GO" id="GO:0016020">
    <property type="term" value="C:membrane"/>
    <property type="evidence" value="ECO:0007669"/>
    <property type="project" value="InterPro"/>
</dbReference>
<feature type="chain" id="PRO_5006144727" description="MAM domain-containing protein" evidence="1">
    <location>
        <begin position="17"/>
        <end position="431"/>
    </location>
</feature>
<protein>
    <recommendedName>
        <fullName evidence="2">MAM domain-containing protein</fullName>
    </recommendedName>
</protein>
<evidence type="ECO:0000259" key="2">
    <source>
        <dbReference type="PROSITE" id="PS50060"/>
    </source>
</evidence>
<evidence type="ECO:0000313" key="3">
    <source>
        <dbReference type="EMBL" id="KPP64498.1"/>
    </source>
</evidence>
<dbReference type="SUPFAM" id="SSF49899">
    <property type="entry name" value="Concanavalin A-like lectins/glucanases"/>
    <property type="match status" value="3"/>
</dbReference>
<dbReference type="EMBL" id="JARO02006996">
    <property type="protein sequence ID" value="KPP64498.1"/>
    <property type="molecule type" value="Genomic_DNA"/>
</dbReference>
<dbReference type="InterPro" id="IPR051560">
    <property type="entry name" value="MAM_domain-containing"/>
</dbReference>
<comment type="caution">
    <text evidence="3">The sequence shown here is derived from an EMBL/GenBank/DDBJ whole genome shotgun (WGS) entry which is preliminary data.</text>
</comment>
<dbReference type="PROSITE" id="PS50060">
    <property type="entry name" value="MAM_2"/>
    <property type="match status" value="3"/>
</dbReference>
<dbReference type="PANTHER" id="PTHR23282">
    <property type="entry name" value="APICAL ENDOSOMAL GLYCOPROTEIN PRECURSOR"/>
    <property type="match status" value="1"/>
</dbReference>
<evidence type="ECO:0000256" key="1">
    <source>
        <dbReference type="SAM" id="SignalP"/>
    </source>
</evidence>
<dbReference type="CDD" id="cd06263">
    <property type="entry name" value="MAM"/>
    <property type="match status" value="2"/>
</dbReference>
<dbReference type="PANTHER" id="PTHR23282:SF150">
    <property type="entry name" value="SI:CH211-106H4.4"/>
    <property type="match status" value="1"/>
</dbReference>
<accession>A0A0P7WRI7</accession>
<name>A0A0P7WRI7_SCLFO</name>
<dbReference type="InterPro" id="IPR000998">
    <property type="entry name" value="MAM_dom"/>
</dbReference>
<reference evidence="3 4" key="1">
    <citation type="submission" date="2015-08" db="EMBL/GenBank/DDBJ databases">
        <title>The genome of the Asian arowana (Scleropages formosus).</title>
        <authorList>
            <person name="Tan M.H."/>
            <person name="Gan H.M."/>
            <person name="Croft L.J."/>
            <person name="Austin C.M."/>
        </authorList>
    </citation>
    <scope>NUCLEOTIDE SEQUENCE [LARGE SCALE GENOMIC DNA]</scope>
    <source>
        <strain evidence="3">Aro1</strain>
    </source>
</reference>
<gene>
    <name evidence="3" type="ORF">Z043_117151</name>
</gene>
<sequence length="431" mass="47043">MAGCVPGFLLPPLVDAALGALGCSFEERSCDWVQAANDDLDWVRWTGPSSTANTGPTEDHTSGSGHYLLVESSCPSAKGHVAEVRSPLLPPAGRQGYCLTFWVHMFGATVGTLKVFLRESDPPQRMLVWQRERTQSDQWQVARSHVTLQKVHQVVLEASVGGWAGDIAVDDISFTQGPCPSSELCDFEEGDCSWTALANSGDQWRLCSPVDLAVGVQPKSDHTTSTSHGHFFYLDSPSPVVPGCVATMASPHFPAGVGSLKIHQQDAEGRLRMAFFQTGSQGVLWRHGQATMDRMEKAFRIVVEGVRGPGLSEGIAIDDVKLSPGACLPPGHCDFQISLCGWTNVGVGDQGVWLRGRGASSRTRTGPHVDHTTGSGHGYYMYMDTAVGHPRDRARLYSEFFYSTRMGNCFRFWYHAYGQDIGTLSLYRSNR</sequence>
<organism evidence="3 4">
    <name type="scientific">Scleropages formosus</name>
    <name type="common">Asian bonytongue</name>
    <name type="synonym">Osteoglossum formosum</name>
    <dbReference type="NCBI Taxonomy" id="113540"/>
    <lineage>
        <taxon>Eukaryota</taxon>
        <taxon>Metazoa</taxon>
        <taxon>Chordata</taxon>
        <taxon>Craniata</taxon>
        <taxon>Vertebrata</taxon>
        <taxon>Euteleostomi</taxon>
        <taxon>Actinopterygii</taxon>
        <taxon>Neopterygii</taxon>
        <taxon>Teleostei</taxon>
        <taxon>Osteoglossocephala</taxon>
        <taxon>Osteoglossomorpha</taxon>
        <taxon>Osteoglossiformes</taxon>
        <taxon>Osteoglossidae</taxon>
        <taxon>Scleropages</taxon>
    </lineage>
</organism>
<feature type="domain" description="MAM" evidence="2">
    <location>
        <begin position="331"/>
        <end position="431"/>
    </location>
</feature>
<dbReference type="Gene3D" id="2.60.120.200">
    <property type="match status" value="3"/>
</dbReference>
<dbReference type="Proteomes" id="UP000034805">
    <property type="component" value="Unassembled WGS sequence"/>
</dbReference>
<dbReference type="Pfam" id="PF00629">
    <property type="entry name" value="MAM"/>
    <property type="match status" value="4"/>
</dbReference>
<dbReference type="InterPro" id="IPR013320">
    <property type="entry name" value="ConA-like_dom_sf"/>
</dbReference>